<sequence>MIGNKLKGIFFLILGVYFFISPLSASAHTDNSEGYSSISLDNHGLRYELSLDYLELARIVDLGITSGGYTSAELSEALEKNKSLLEEYFAEKLTVFNQGLKLDGTIIETNVDRRLERDYANITFHFPIEDKESAAIQITYDVFFLDNDPAHRNIVTYDLGEKTGKFVFTSGERDLTLGKDSMLGQSVPFIKLGFHHILIGLDHILFIIALVVTSQKLIDVIKIMTLFTLAHSVTLGLTALELVHIPSNIVEPLIALSVAFVAIERFLGLSDKYRFIVVFVFGLIHGIGFAGALELANPTEWSSLWPILTFNVGVELGQTLIILLLFPILLFIRKFKWSSPIHIAVNTAIFLFGITWYFQRFLS</sequence>
<accession>A0ABZ2C9W4</accession>
<feature type="transmembrane region" description="Helical" evidence="1">
    <location>
        <begin position="339"/>
        <end position="358"/>
    </location>
</feature>
<reference evidence="2 3" key="1">
    <citation type="submission" date="2023-10" db="EMBL/GenBank/DDBJ databases">
        <title>Niallia locisalis sp.nov. isolated from a salt pond sample.</title>
        <authorList>
            <person name="Li X.-J."/>
            <person name="Dong L."/>
        </authorList>
    </citation>
    <scope>NUCLEOTIDE SEQUENCE [LARGE SCALE GENOMIC DNA]</scope>
    <source>
        <strain evidence="2 3">DSM 29761</strain>
    </source>
</reference>
<proteinExistence type="predicted"/>
<name>A0ABZ2C9W4_9BACI</name>
<dbReference type="Pfam" id="PF13795">
    <property type="entry name" value="HupE_UreJ_2"/>
    <property type="match status" value="1"/>
</dbReference>
<organism evidence="2 3">
    <name type="scientific">Niallia oryzisoli</name>
    <dbReference type="NCBI Taxonomy" id="1737571"/>
    <lineage>
        <taxon>Bacteria</taxon>
        <taxon>Bacillati</taxon>
        <taxon>Bacillota</taxon>
        <taxon>Bacilli</taxon>
        <taxon>Bacillales</taxon>
        <taxon>Bacillaceae</taxon>
        <taxon>Niallia</taxon>
    </lineage>
</organism>
<dbReference type="InterPro" id="IPR032809">
    <property type="entry name" value="Put_HupE_UreJ"/>
</dbReference>
<dbReference type="RefSeq" id="WP_338449438.1">
    <property type="nucleotide sequence ID" value="NZ_CP137640.1"/>
</dbReference>
<keyword evidence="3" id="KW-1185">Reference proteome</keyword>
<feature type="transmembrane region" description="Helical" evidence="1">
    <location>
        <begin position="224"/>
        <end position="243"/>
    </location>
</feature>
<evidence type="ECO:0000313" key="2">
    <source>
        <dbReference type="EMBL" id="WVX80507.1"/>
    </source>
</evidence>
<dbReference type="Proteomes" id="UP001357223">
    <property type="component" value="Chromosome"/>
</dbReference>
<evidence type="ECO:0000256" key="1">
    <source>
        <dbReference type="SAM" id="Phobius"/>
    </source>
</evidence>
<protein>
    <submittedName>
        <fullName evidence="2">HupE/UreJ family protein</fullName>
    </submittedName>
</protein>
<evidence type="ECO:0000313" key="3">
    <source>
        <dbReference type="Proteomes" id="UP001357223"/>
    </source>
</evidence>
<dbReference type="EMBL" id="CP137640">
    <property type="protein sequence ID" value="WVX80507.1"/>
    <property type="molecule type" value="Genomic_DNA"/>
</dbReference>
<gene>
    <name evidence="2" type="ORF">R4Z09_25220</name>
</gene>
<feature type="transmembrane region" description="Helical" evidence="1">
    <location>
        <begin position="192"/>
        <end position="212"/>
    </location>
</feature>
<feature type="transmembrane region" description="Helical" evidence="1">
    <location>
        <begin position="249"/>
        <end position="268"/>
    </location>
</feature>
<feature type="transmembrane region" description="Helical" evidence="1">
    <location>
        <begin position="275"/>
        <end position="293"/>
    </location>
</feature>
<keyword evidence="1" id="KW-0812">Transmembrane</keyword>
<keyword evidence="1" id="KW-1133">Transmembrane helix</keyword>
<feature type="transmembrane region" description="Helical" evidence="1">
    <location>
        <begin position="305"/>
        <end position="332"/>
    </location>
</feature>
<keyword evidence="1" id="KW-0472">Membrane</keyword>